<proteinExistence type="predicted"/>
<dbReference type="Pfam" id="PF00571">
    <property type="entry name" value="CBS"/>
    <property type="match status" value="2"/>
</dbReference>
<reference evidence="5 6" key="1">
    <citation type="submission" date="2017-10" db="EMBL/GenBank/DDBJ databases">
        <title>The draft genome sequence of Lewinella marina KCTC 32374.</title>
        <authorList>
            <person name="Wang K."/>
        </authorList>
    </citation>
    <scope>NUCLEOTIDE SEQUENCE [LARGE SCALE GENOMIC DNA]</scope>
    <source>
        <strain evidence="5 6">MKG-38</strain>
    </source>
</reference>
<evidence type="ECO:0000256" key="3">
    <source>
        <dbReference type="SAM" id="MobiDB-lite"/>
    </source>
</evidence>
<dbReference type="CDD" id="cd02205">
    <property type="entry name" value="CBS_pair_SF"/>
    <property type="match status" value="1"/>
</dbReference>
<dbReference type="InterPro" id="IPR051257">
    <property type="entry name" value="Diverse_CBS-Domain"/>
</dbReference>
<dbReference type="Proteomes" id="UP000226437">
    <property type="component" value="Unassembled WGS sequence"/>
</dbReference>
<accession>A0A2G0CBE7</accession>
<dbReference type="InterPro" id="IPR046342">
    <property type="entry name" value="CBS_dom_sf"/>
</dbReference>
<protein>
    <recommendedName>
        <fullName evidence="4">CBS domain-containing protein</fullName>
    </recommendedName>
</protein>
<dbReference type="EMBL" id="PDLO01000009">
    <property type="protein sequence ID" value="PHK97308.1"/>
    <property type="molecule type" value="Genomic_DNA"/>
</dbReference>
<evidence type="ECO:0000259" key="4">
    <source>
        <dbReference type="PROSITE" id="PS51371"/>
    </source>
</evidence>
<dbReference type="SUPFAM" id="SSF54631">
    <property type="entry name" value="CBS-domain pair"/>
    <property type="match status" value="1"/>
</dbReference>
<feature type="domain" description="CBS" evidence="4">
    <location>
        <begin position="103"/>
        <end position="160"/>
    </location>
</feature>
<evidence type="ECO:0000256" key="2">
    <source>
        <dbReference type="PROSITE-ProRule" id="PRU00703"/>
    </source>
</evidence>
<evidence type="ECO:0000256" key="1">
    <source>
        <dbReference type="ARBA" id="ARBA00023122"/>
    </source>
</evidence>
<evidence type="ECO:0000313" key="6">
    <source>
        <dbReference type="Proteomes" id="UP000226437"/>
    </source>
</evidence>
<evidence type="ECO:0000313" key="5">
    <source>
        <dbReference type="EMBL" id="PHK97308.1"/>
    </source>
</evidence>
<sequence>MLPRGGQRPAENPYLREDNPTEPPTPCPMMNEAVRTIMTTEVVTAYPEQTVGEIAELMLSGQLQQLPVIDHDGRLVGIITSYDMWRDCRINPDSEKRLVGEVMNTRVLKLAPKDKVGTAAELFMDRRFKTIPVVNLNGTLKGVVTAFDVIRYTLRKEYKEPILFREVIL</sequence>
<dbReference type="InterPro" id="IPR000644">
    <property type="entry name" value="CBS_dom"/>
</dbReference>
<dbReference type="SMART" id="SM00116">
    <property type="entry name" value="CBS"/>
    <property type="match status" value="2"/>
</dbReference>
<feature type="region of interest" description="Disordered" evidence="3">
    <location>
        <begin position="1"/>
        <end position="29"/>
    </location>
</feature>
<keyword evidence="6" id="KW-1185">Reference proteome</keyword>
<feature type="domain" description="CBS" evidence="4">
    <location>
        <begin position="38"/>
        <end position="95"/>
    </location>
</feature>
<name>A0A2G0CBE7_9BACT</name>
<dbReference type="AlphaFoldDB" id="A0A2G0CBE7"/>
<comment type="caution">
    <text evidence="5">The sequence shown here is derived from an EMBL/GenBank/DDBJ whole genome shotgun (WGS) entry which is preliminary data.</text>
</comment>
<dbReference type="Gene3D" id="3.10.580.10">
    <property type="entry name" value="CBS-domain"/>
    <property type="match status" value="2"/>
</dbReference>
<dbReference type="PANTHER" id="PTHR43080:SF2">
    <property type="entry name" value="CBS DOMAIN-CONTAINING PROTEIN"/>
    <property type="match status" value="1"/>
</dbReference>
<dbReference type="OrthoDB" id="9790355at2"/>
<gene>
    <name evidence="5" type="ORF">CGL56_15995</name>
</gene>
<keyword evidence="1 2" id="KW-0129">CBS domain</keyword>
<dbReference type="PANTHER" id="PTHR43080">
    <property type="entry name" value="CBS DOMAIN-CONTAINING PROTEIN CBSX3, MITOCHONDRIAL"/>
    <property type="match status" value="1"/>
</dbReference>
<dbReference type="PROSITE" id="PS51371">
    <property type="entry name" value="CBS"/>
    <property type="match status" value="2"/>
</dbReference>
<organism evidence="5 6">
    <name type="scientific">Neolewinella marina</name>
    <dbReference type="NCBI Taxonomy" id="438751"/>
    <lineage>
        <taxon>Bacteria</taxon>
        <taxon>Pseudomonadati</taxon>
        <taxon>Bacteroidota</taxon>
        <taxon>Saprospiria</taxon>
        <taxon>Saprospirales</taxon>
        <taxon>Lewinellaceae</taxon>
        <taxon>Neolewinella</taxon>
    </lineage>
</organism>